<comment type="caution">
    <text evidence="3">The sequence shown here is derived from an EMBL/GenBank/DDBJ whole genome shotgun (WGS) entry which is preliminary data.</text>
</comment>
<dbReference type="GO" id="GO:0005524">
    <property type="term" value="F:ATP binding"/>
    <property type="evidence" value="ECO:0007669"/>
    <property type="project" value="UniProtKB-KW"/>
</dbReference>
<keyword evidence="1" id="KW-0547">Nucleotide-binding</keyword>
<dbReference type="Proteomes" id="UP000639772">
    <property type="component" value="Unassembled WGS sequence"/>
</dbReference>
<dbReference type="GO" id="GO:0005783">
    <property type="term" value="C:endoplasmic reticulum"/>
    <property type="evidence" value="ECO:0007669"/>
    <property type="project" value="TreeGrafter"/>
</dbReference>
<sequence length="218" mass="24395">MFISISSPQGSSCNSFPFRSTYNPCTHAHTIQLQHLCISLHPLAVTSLPFTDFTSCKASMDNMLSNILSIGQQSAVPLRTCRKKNIFKLAQGEYIAPKKIENVYAKCKFISQCFVYGDSFKSFLVAVVAVEPELLKAWASSEGIKMIISARAAVLTEMDDAAKEAQLRGFEVVKAVTLVLEPFTMENGLLTPTFKIKRPQVKAFFERKFTDMYEEIEI</sequence>
<dbReference type="SUPFAM" id="SSF56801">
    <property type="entry name" value="Acetyl-CoA synthetase-like"/>
    <property type="match status" value="1"/>
</dbReference>
<reference evidence="3 4" key="1">
    <citation type="journal article" date="2020" name="Nat. Food">
        <title>A phased Vanilla planifolia genome enables genetic improvement of flavour and production.</title>
        <authorList>
            <person name="Hasing T."/>
            <person name="Tang H."/>
            <person name="Brym M."/>
            <person name="Khazi F."/>
            <person name="Huang T."/>
            <person name="Chambers A.H."/>
        </authorList>
    </citation>
    <scope>NUCLEOTIDE SEQUENCE [LARGE SCALE GENOMIC DNA]</scope>
    <source>
        <tissue evidence="3">Leaf</tissue>
    </source>
</reference>
<dbReference type="GO" id="GO:0016020">
    <property type="term" value="C:membrane"/>
    <property type="evidence" value="ECO:0007669"/>
    <property type="project" value="TreeGrafter"/>
</dbReference>
<evidence type="ECO:0000313" key="3">
    <source>
        <dbReference type="EMBL" id="KAG0472059.1"/>
    </source>
</evidence>
<dbReference type="EMBL" id="JADCNM010000008">
    <property type="protein sequence ID" value="KAG0472059.1"/>
    <property type="molecule type" value="Genomic_DNA"/>
</dbReference>
<evidence type="ECO:0000313" key="4">
    <source>
        <dbReference type="Proteomes" id="UP000639772"/>
    </source>
</evidence>
<proteinExistence type="predicted"/>
<evidence type="ECO:0000256" key="2">
    <source>
        <dbReference type="ARBA" id="ARBA00022840"/>
    </source>
</evidence>
<organism evidence="3 4">
    <name type="scientific">Vanilla planifolia</name>
    <name type="common">Vanilla</name>
    <dbReference type="NCBI Taxonomy" id="51239"/>
    <lineage>
        <taxon>Eukaryota</taxon>
        <taxon>Viridiplantae</taxon>
        <taxon>Streptophyta</taxon>
        <taxon>Embryophyta</taxon>
        <taxon>Tracheophyta</taxon>
        <taxon>Spermatophyta</taxon>
        <taxon>Magnoliopsida</taxon>
        <taxon>Liliopsida</taxon>
        <taxon>Asparagales</taxon>
        <taxon>Orchidaceae</taxon>
        <taxon>Vanilloideae</taxon>
        <taxon>Vanilleae</taxon>
        <taxon>Vanilla</taxon>
    </lineage>
</organism>
<dbReference type="PANTHER" id="PTHR43272">
    <property type="entry name" value="LONG-CHAIN-FATTY-ACID--COA LIGASE"/>
    <property type="match status" value="1"/>
</dbReference>
<keyword evidence="2" id="KW-0067">ATP-binding</keyword>
<dbReference type="OrthoDB" id="1700726at2759"/>
<name>A0A835UQM3_VANPL</name>
<gene>
    <name evidence="3" type="ORF">HPP92_016605</name>
</gene>
<evidence type="ECO:0000256" key="1">
    <source>
        <dbReference type="ARBA" id="ARBA00022741"/>
    </source>
</evidence>
<protein>
    <submittedName>
        <fullName evidence="3">Uncharacterized protein</fullName>
    </submittedName>
</protein>
<dbReference type="AlphaFoldDB" id="A0A835UQM3"/>
<accession>A0A835UQM3</accession>
<dbReference type="PANTHER" id="PTHR43272:SF33">
    <property type="entry name" value="AMP-BINDING DOMAIN-CONTAINING PROTEIN-RELATED"/>
    <property type="match status" value="1"/>
</dbReference>
<dbReference type="GO" id="GO:0004467">
    <property type="term" value="F:long-chain fatty acid-CoA ligase activity"/>
    <property type="evidence" value="ECO:0007669"/>
    <property type="project" value="TreeGrafter"/>
</dbReference>